<dbReference type="PANTHER" id="PTHR48051">
    <property type="match status" value="1"/>
</dbReference>
<evidence type="ECO:0000313" key="4">
    <source>
        <dbReference type="Proteomes" id="UP000001357"/>
    </source>
</evidence>
<dbReference type="STRING" id="81824.A9UUF2"/>
<dbReference type="Pfam" id="PF00560">
    <property type="entry name" value="LRR_1"/>
    <property type="match status" value="1"/>
</dbReference>
<dbReference type="Proteomes" id="UP000001357">
    <property type="component" value="Unassembled WGS sequence"/>
</dbReference>
<dbReference type="KEGG" id="mbr:MONBRDRAFT_15699"/>
<organism evidence="3 4">
    <name type="scientific">Monosiga brevicollis</name>
    <name type="common">Choanoflagellate</name>
    <dbReference type="NCBI Taxonomy" id="81824"/>
    <lineage>
        <taxon>Eukaryota</taxon>
        <taxon>Choanoflagellata</taxon>
        <taxon>Craspedida</taxon>
        <taxon>Salpingoecidae</taxon>
        <taxon>Monosiga</taxon>
    </lineage>
</organism>
<accession>A9UUF2</accession>
<dbReference type="SMART" id="SM00365">
    <property type="entry name" value="LRR_SD22"/>
    <property type="match status" value="7"/>
</dbReference>
<dbReference type="SMART" id="SM00369">
    <property type="entry name" value="LRR_TYP"/>
    <property type="match status" value="14"/>
</dbReference>
<dbReference type="InterPro" id="IPR050216">
    <property type="entry name" value="LRR_domain-containing"/>
</dbReference>
<dbReference type="FunCoup" id="A9UUF2">
    <property type="interactions" value="484"/>
</dbReference>
<dbReference type="SUPFAM" id="SSF52058">
    <property type="entry name" value="L domain-like"/>
    <property type="match status" value="2"/>
</dbReference>
<dbReference type="GO" id="GO:0035556">
    <property type="term" value="P:intracellular signal transduction"/>
    <property type="evidence" value="ECO:0000318"/>
    <property type="project" value="GO_Central"/>
</dbReference>
<dbReference type="RefSeq" id="XP_001744188.1">
    <property type="nucleotide sequence ID" value="XM_001744136.1"/>
</dbReference>
<feature type="non-terminal residue" evidence="3">
    <location>
        <position position="1"/>
    </location>
</feature>
<evidence type="ECO:0008006" key="5">
    <source>
        <dbReference type="Google" id="ProtNLM"/>
    </source>
</evidence>
<dbReference type="GeneID" id="5889466"/>
<proteinExistence type="predicted"/>
<reference evidence="3 4" key="1">
    <citation type="journal article" date="2008" name="Nature">
        <title>The genome of the choanoflagellate Monosiga brevicollis and the origin of metazoans.</title>
        <authorList>
            <consortium name="JGI Sequencing"/>
            <person name="King N."/>
            <person name="Westbrook M.J."/>
            <person name="Young S.L."/>
            <person name="Kuo A."/>
            <person name="Abedin M."/>
            <person name="Chapman J."/>
            <person name="Fairclough S."/>
            <person name="Hellsten U."/>
            <person name="Isogai Y."/>
            <person name="Letunic I."/>
            <person name="Marr M."/>
            <person name="Pincus D."/>
            <person name="Putnam N."/>
            <person name="Rokas A."/>
            <person name="Wright K.J."/>
            <person name="Zuzow R."/>
            <person name="Dirks W."/>
            <person name="Good M."/>
            <person name="Goodstein D."/>
            <person name="Lemons D."/>
            <person name="Li W."/>
            <person name="Lyons J.B."/>
            <person name="Morris A."/>
            <person name="Nichols S."/>
            <person name="Richter D.J."/>
            <person name="Salamov A."/>
            <person name="Bork P."/>
            <person name="Lim W.A."/>
            <person name="Manning G."/>
            <person name="Miller W.T."/>
            <person name="McGinnis W."/>
            <person name="Shapiro H."/>
            <person name="Tjian R."/>
            <person name="Grigoriev I.V."/>
            <person name="Rokhsar D."/>
        </authorList>
    </citation>
    <scope>NUCLEOTIDE SEQUENCE [LARGE SCALE GENOMIC DNA]</scope>
    <source>
        <strain evidence="4">MX1 / ATCC 50154</strain>
    </source>
</reference>
<evidence type="ECO:0000256" key="1">
    <source>
        <dbReference type="ARBA" id="ARBA00022614"/>
    </source>
</evidence>
<dbReference type="SMART" id="SM00364">
    <property type="entry name" value="LRR_BAC"/>
    <property type="match status" value="14"/>
</dbReference>
<gene>
    <name evidence="3" type="ORF">MONBRDRAFT_15699</name>
</gene>
<dbReference type="InterPro" id="IPR003591">
    <property type="entry name" value="Leu-rich_rpt_typical-subtyp"/>
</dbReference>
<dbReference type="FunFam" id="3.80.10.10:FF:000116">
    <property type="entry name" value="Leucine-rich repeat-containing protein 40"/>
    <property type="match status" value="1"/>
</dbReference>
<dbReference type="InterPro" id="IPR001611">
    <property type="entry name" value="Leu-rich_rpt"/>
</dbReference>
<dbReference type="PANTHER" id="PTHR48051:SF1">
    <property type="entry name" value="RAS SUPPRESSOR PROTEIN 1"/>
    <property type="match status" value="1"/>
</dbReference>
<dbReference type="eggNOG" id="KOG0472">
    <property type="taxonomic scope" value="Eukaryota"/>
</dbReference>
<dbReference type="InParanoid" id="A9UUF2"/>
<dbReference type="AlphaFoldDB" id="A9UUF2"/>
<dbReference type="OMA" id="CMLHKLT"/>
<dbReference type="EMBL" id="CH991546">
    <property type="protein sequence ID" value="EDQ90891.1"/>
    <property type="molecule type" value="Genomic_DNA"/>
</dbReference>
<keyword evidence="2" id="KW-0677">Repeat</keyword>
<sequence length="570" mass="63018">PSSMEALLKQARASGQLNLANRQLEAVPDQVWRINLDAPAQAGAVSFDSEDRWWEQVGLARLILSCNQLTTLPEQLELLPDLTLLDAHDNKITVISERLGQLAQLKALNLGQNCLENLPQSLYHLPALQSLKLDNNALRSLAPALRQLSELRELDASHNRLVELPESLCDLPHLARLRLGHNQLESLPAPFGQLEALQELDIVHNRLTSLPTKLGSLSHITRLDVRYNALQRLPSLASMTQLKELLVGYNQIHTLGDLGALLPAGLVLLDVRDNKIADIPATIAALRQLERLELSNNDISSLPPELGLVRSIKAISLDGNPLRSLRRDIVRRGTLAILEHLRSRLPETAEVEPEAQQYAEQVAQRERQTDLAQTGALNLSNQGLDHVPSDIFQEAVEQGTLQKNKLLHLPAQVDQLSSTLTHLDLGFNRLSTLSSAIGLLPRLVSLELEGNALTSLPEELALLSELQDLGLGHNRFTALPDVVRHLRALQNLMLNDNQVSTVDPDVLLACPMLRCVDLHNNAIQQVPPRLGLLNLHTLKLEGNLFRMPRQTILDKGTGAVLEYLKSRITA</sequence>
<dbReference type="FunFam" id="3.80.10.10:FF:000193">
    <property type="entry name" value="Leucine-rich repeat-containing protein 40"/>
    <property type="match status" value="1"/>
</dbReference>
<dbReference type="Gene3D" id="3.80.10.10">
    <property type="entry name" value="Ribonuclease Inhibitor"/>
    <property type="match status" value="2"/>
</dbReference>
<dbReference type="Pfam" id="PF13855">
    <property type="entry name" value="LRR_8"/>
    <property type="match status" value="3"/>
</dbReference>
<evidence type="ECO:0000313" key="3">
    <source>
        <dbReference type="EMBL" id="EDQ90891.1"/>
    </source>
</evidence>
<keyword evidence="4" id="KW-1185">Reference proteome</keyword>
<protein>
    <recommendedName>
        <fullName evidence="5">Leucine-rich repeat-containing protein 40</fullName>
    </recommendedName>
</protein>
<name>A9UUF2_MONBE</name>
<dbReference type="InterPro" id="IPR032675">
    <property type="entry name" value="LRR_dom_sf"/>
</dbReference>
<dbReference type="PROSITE" id="PS51450">
    <property type="entry name" value="LRR"/>
    <property type="match status" value="6"/>
</dbReference>
<keyword evidence="1" id="KW-0433">Leucine-rich repeat</keyword>
<evidence type="ECO:0000256" key="2">
    <source>
        <dbReference type="ARBA" id="ARBA00022737"/>
    </source>
</evidence>